<feature type="region of interest" description="Disordered" evidence="1">
    <location>
        <begin position="180"/>
        <end position="432"/>
    </location>
</feature>
<feature type="compositionally biased region" description="Basic and acidic residues" evidence="1">
    <location>
        <begin position="241"/>
        <end position="266"/>
    </location>
</feature>
<evidence type="ECO:0000313" key="3">
    <source>
        <dbReference type="Proteomes" id="UP000233769"/>
    </source>
</evidence>
<gene>
    <name evidence="2" type="ORF">TK0001_2837</name>
</gene>
<feature type="compositionally biased region" description="Basic residues" evidence="1">
    <location>
        <begin position="316"/>
        <end position="335"/>
    </location>
</feature>
<evidence type="ECO:0000256" key="1">
    <source>
        <dbReference type="SAM" id="MobiDB-lite"/>
    </source>
</evidence>
<feature type="compositionally biased region" description="Basic and acidic residues" evidence="1">
    <location>
        <begin position="414"/>
        <end position="432"/>
    </location>
</feature>
<protein>
    <submittedName>
        <fullName evidence="2">Uncharacterized protein</fullName>
    </submittedName>
</protein>
<feature type="compositionally biased region" description="Basic residues" evidence="1">
    <location>
        <begin position="280"/>
        <end position="294"/>
    </location>
</feature>
<dbReference type="AlphaFoldDB" id="A0A2N9AQ62"/>
<dbReference type="Proteomes" id="UP000233769">
    <property type="component" value="Chromosome tk0001"/>
</dbReference>
<accession>A0A2N9AQ62</accession>
<dbReference type="EMBL" id="LT962688">
    <property type="protein sequence ID" value="SOR29439.1"/>
    <property type="molecule type" value="Genomic_DNA"/>
</dbReference>
<organism evidence="2 3">
    <name type="scientific">Methylorubrum extorquens</name>
    <name type="common">Methylobacterium dichloromethanicum</name>
    <name type="synonym">Methylobacterium extorquens</name>
    <dbReference type="NCBI Taxonomy" id="408"/>
    <lineage>
        <taxon>Bacteria</taxon>
        <taxon>Pseudomonadati</taxon>
        <taxon>Pseudomonadota</taxon>
        <taxon>Alphaproteobacteria</taxon>
        <taxon>Hyphomicrobiales</taxon>
        <taxon>Methylobacteriaceae</taxon>
        <taxon>Methylorubrum</taxon>
    </lineage>
</organism>
<evidence type="ECO:0000313" key="2">
    <source>
        <dbReference type="EMBL" id="SOR29439.1"/>
    </source>
</evidence>
<name>A0A2N9AQ62_METEX</name>
<reference evidence="3" key="1">
    <citation type="submission" date="2017-10" db="EMBL/GenBank/DDBJ databases">
        <authorList>
            <person name="Regsiter A."/>
            <person name="William W."/>
        </authorList>
    </citation>
    <scope>NUCLEOTIDE SEQUENCE [LARGE SCALE GENOMIC DNA]</scope>
</reference>
<sequence>MPEARPYRVGLRVQAWPQDGKFNETFPEPILTPSARLSAAIEILDDIAERRRPAADALKDWGLAHRYAGSGDRAAIASLVYDGLRRRASAAWVMGAETGRAIVIGMLRLQRGLAEPSIASLFDGARFAPPTLTEDERKRLAEGKPRRRAARGRGRYAGLRAAVADRAARRCAAARIAGARPPGAARYPRQHPETEPRRGVRGFGRPLARDDAALGTRPAHPARRGWARPGAPCRSAVSGGRVRDSGRGLADREPARRGETGRDRGRSLRGRGRQVAGARRDHRQRRPHHCHRCRSAPARPDPRAPAPLGCAGRGAHAAHRQGARRRAGRSRRHGRPGSGRCALHRHRHVAPQPGCQVAPAAGQPRWPARRAGRGARPGGPSAAPRWNPRLRHLLAPARGERRRRRRIAPAQRGDPARGDRSRARARSRREGP</sequence>
<proteinExistence type="predicted"/>